<dbReference type="PANTHER" id="PTHR13315">
    <property type="entry name" value="METALLO PHOSPHOESTERASE RELATED"/>
    <property type="match status" value="1"/>
</dbReference>
<evidence type="ECO:0000256" key="3">
    <source>
        <dbReference type="SAM" id="Phobius"/>
    </source>
</evidence>
<dbReference type="GeneID" id="55970023"/>
<feature type="compositionally biased region" description="Basic and acidic residues" evidence="2">
    <location>
        <begin position="585"/>
        <end position="598"/>
    </location>
</feature>
<evidence type="ECO:0000256" key="1">
    <source>
        <dbReference type="ARBA" id="ARBA00023136"/>
    </source>
</evidence>
<feature type="region of interest" description="Disordered" evidence="2">
    <location>
        <begin position="383"/>
        <end position="407"/>
    </location>
</feature>
<comment type="caution">
    <text evidence="4">The sequence shown here is derived from an EMBL/GenBank/DDBJ whole genome shotgun (WGS) entry which is preliminary data.</text>
</comment>
<feature type="transmembrane region" description="Helical" evidence="3">
    <location>
        <begin position="57"/>
        <end position="75"/>
    </location>
</feature>
<accession>A0A9P4YXL9</accession>
<dbReference type="GO" id="GO:0016020">
    <property type="term" value="C:membrane"/>
    <property type="evidence" value="ECO:0007669"/>
    <property type="project" value="GOC"/>
</dbReference>
<name>A0A9P4YXL9_9HYPO</name>
<proteinExistence type="predicted"/>
<dbReference type="PANTHER" id="PTHR13315:SF4">
    <property type="entry name" value="METALLOPHOSPHOESTERASE, ISOFORM E"/>
    <property type="match status" value="1"/>
</dbReference>
<dbReference type="OrthoDB" id="5977743at2759"/>
<evidence type="ECO:0000313" key="5">
    <source>
        <dbReference type="Proteomes" id="UP000749293"/>
    </source>
</evidence>
<keyword evidence="3" id="KW-0812">Transmembrane</keyword>
<dbReference type="SUPFAM" id="SSF56300">
    <property type="entry name" value="Metallo-dependent phosphatases"/>
    <property type="match status" value="1"/>
</dbReference>
<keyword evidence="3" id="KW-1133">Transmembrane helix</keyword>
<dbReference type="InterPro" id="IPR033308">
    <property type="entry name" value="PGAP5/Cdc1/Ted1"/>
</dbReference>
<dbReference type="EMBL" id="JAANYQ010000003">
    <property type="protein sequence ID" value="KAF4124956.1"/>
    <property type="molecule type" value="Genomic_DNA"/>
</dbReference>
<evidence type="ECO:0000256" key="2">
    <source>
        <dbReference type="SAM" id="MobiDB-lite"/>
    </source>
</evidence>
<reference evidence="4" key="1">
    <citation type="submission" date="2020-03" db="EMBL/GenBank/DDBJ databases">
        <title>Site-based positive gene gene selection in Geosmithia morbida across the United States reveals a broad range of putative effectors and factors for local host and environmental adapation.</title>
        <authorList>
            <person name="Onufrak A."/>
            <person name="Murdoch R.W."/>
            <person name="Gazis R."/>
            <person name="Huff M."/>
            <person name="Staton M."/>
            <person name="Klingeman W."/>
            <person name="Hadziabdic D."/>
        </authorList>
    </citation>
    <scope>NUCLEOTIDE SEQUENCE</scope>
    <source>
        <strain evidence="4">1262</strain>
    </source>
</reference>
<gene>
    <name evidence="4" type="ORF">GMORB2_3795</name>
</gene>
<dbReference type="GO" id="GO:0006506">
    <property type="term" value="P:GPI anchor biosynthetic process"/>
    <property type="evidence" value="ECO:0007669"/>
    <property type="project" value="InterPro"/>
</dbReference>
<sequence length="695" mass="77518">MSRRYDKSSLADDAALQLKRWTTSVWHYARGPGRQKATAVTAKVLHRLRINVQARRLLSFPHVLVVFWLVILLWGERWVFESKVDDCAWHNWEDWPRGAHPHHLVFVADPQIIDPHSYPGRPWPLSSLTRLITDNYLLRGYKAIQTQLRPDSVFFLGDLFDGGREWKTASGHFVDPKWGKGRSREEAGWVDTWHRKYGQGYWMREYQRFASIFFDHFNDGDSVGGVRPYQRGRKLVASLPGNHDLGFGAQVQVPVRDRFEAFFGDVNRIDVVGNHSIVSVDTVSLSADSSEYGAEHDLTPIHGPVNRFLDGVKAAKRRAVQDELDVWYEGAAGGDRRFPHRIEDLQGADLSDFPRRGQESLSVTADLPTILLTHVPLWREPGTPCGPKREHWPPTEPPTGQTKAVKPDHRNAISVSSGYQYQNVLGEADSAKLLDKVGNVVHVFSGDDHDYCEVVHARSGSSSRSGVREITVKSLSMAMGVPTPGFLMVSLYNPVDDKGNTLPGAPVETLQTHLCLLPNQVHTYVKYIGFMVFSLVVLAVRSVLVPVLNLQPFALGPEDVATISGGGVPASSSSILPIASVGTTARDKDKLDPPDVRSGKGRGVSSSSWTVRTRSSSLTAKGRWQNQSLGTRSRTAAAMGVGPRINVREALYDTGAEGVNDRRRAVSVAVREMWTTTWRVAWMAVFIWVYLARER</sequence>
<keyword evidence="5" id="KW-1185">Reference proteome</keyword>
<evidence type="ECO:0000313" key="4">
    <source>
        <dbReference type="EMBL" id="KAF4124956.1"/>
    </source>
</evidence>
<protein>
    <submittedName>
        <fullName evidence="4">Calcineurin-like phosphoesterase</fullName>
    </submittedName>
</protein>
<organism evidence="4 5">
    <name type="scientific">Geosmithia morbida</name>
    <dbReference type="NCBI Taxonomy" id="1094350"/>
    <lineage>
        <taxon>Eukaryota</taxon>
        <taxon>Fungi</taxon>
        <taxon>Dikarya</taxon>
        <taxon>Ascomycota</taxon>
        <taxon>Pezizomycotina</taxon>
        <taxon>Sordariomycetes</taxon>
        <taxon>Hypocreomycetidae</taxon>
        <taxon>Hypocreales</taxon>
        <taxon>Bionectriaceae</taxon>
        <taxon>Geosmithia</taxon>
    </lineage>
</organism>
<dbReference type="InterPro" id="IPR029052">
    <property type="entry name" value="Metallo-depent_PP-like"/>
</dbReference>
<feature type="region of interest" description="Disordered" evidence="2">
    <location>
        <begin position="584"/>
        <end position="608"/>
    </location>
</feature>
<dbReference type="RefSeq" id="XP_035323608.1">
    <property type="nucleotide sequence ID" value="XM_035465771.1"/>
</dbReference>
<keyword evidence="1 3" id="KW-0472">Membrane</keyword>
<dbReference type="AlphaFoldDB" id="A0A9P4YXL9"/>
<dbReference type="Proteomes" id="UP000749293">
    <property type="component" value="Unassembled WGS sequence"/>
</dbReference>
<dbReference type="GO" id="GO:0005783">
    <property type="term" value="C:endoplasmic reticulum"/>
    <property type="evidence" value="ECO:0007669"/>
    <property type="project" value="TreeGrafter"/>
</dbReference>